<evidence type="ECO:0000313" key="12">
    <source>
        <dbReference type="EMBL" id="KAK4271580.1"/>
    </source>
</evidence>
<dbReference type="PROSITE" id="PS50884">
    <property type="entry name" value="ZF_DOF_2"/>
    <property type="match status" value="1"/>
</dbReference>
<proteinExistence type="predicted"/>
<dbReference type="GO" id="GO:0005634">
    <property type="term" value="C:nucleus"/>
    <property type="evidence" value="ECO:0007669"/>
    <property type="project" value="UniProtKB-SubCell"/>
</dbReference>
<dbReference type="PROSITE" id="PS01361">
    <property type="entry name" value="ZF_DOF_1"/>
    <property type="match status" value="1"/>
</dbReference>
<name>A0AAE1KEL7_9FABA</name>
<dbReference type="GO" id="GO:0003677">
    <property type="term" value="F:DNA binding"/>
    <property type="evidence" value="ECO:0007669"/>
    <property type="project" value="UniProtKB-UniRule"/>
</dbReference>
<keyword evidence="7 8" id="KW-0539">Nucleus</keyword>
<dbReference type="Pfam" id="PF02701">
    <property type="entry name" value="Zn_ribbon_Dof"/>
    <property type="match status" value="1"/>
</dbReference>
<dbReference type="AlphaFoldDB" id="A0AAE1KEL7"/>
<keyword evidence="3 9" id="KW-0862">Zinc</keyword>
<evidence type="ECO:0000256" key="5">
    <source>
        <dbReference type="ARBA" id="ARBA00023125"/>
    </source>
</evidence>
<keyword evidence="13" id="KW-1185">Reference proteome</keyword>
<sequence>MLGNCEKMVVMPPTTDNEWPQIVDHHQKISSSSMGSGGRTATMEKPSGQEQQSLKCPRCESTNTKFCYYNNYSLSQPRHFCKSCKRYWTRGGTLRNVPAGGGCRKNKRVKRQTPSSAPDHTTTPSSSSSPSAANNSSLPSHQPHIDAHHVPPLFYGLPPGNSFNSDMNLAFPRFNNSGSYDHLNSLGLASFSSGYTSNDSLFSNYNSIFGGSSSTAISSLLYPSSTNPQQQKLINGGLKDDVLGTNNTFQGLLDPLEDQVKVDVERPNQIMEHGSLFDFYSPYYWNDQTNNVGPSVTSMIE</sequence>
<keyword evidence="1 9" id="KW-0479">Metal-binding</keyword>
<dbReference type="GO" id="GO:0008270">
    <property type="term" value="F:zinc ion binding"/>
    <property type="evidence" value="ECO:0007669"/>
    <property type="project" value="UniProtKB-KW"/>
</dbReference>
<evidence type="ECO:0000256" key="8">
    <source>
        <dbReference type="PROSITE-ProRule" id="PRU00071"/>
    </source>
</evidence>
<organism evidence="12 13">
    <name type="scientific">Acacia crassicarpa</name>
    <name type="common">northern wattle</name>
    <dbReference type="NCBI Taxonomy" id="499986"/>
    <lineage>
        <taxon>Eukaryota</taxon>
        <taxon>Viridiplantae</taxon>
        <taxon>Streptophyta</taxon>
        <taxon>Embryophyta</taxon>
        <taxon>Tracheophyta</taxon>
        <taxon>Spermatophyta</taxon>
        <taxon>Magnoliopsida</taxon>
        <taxon>eudicotyledons</taxon>
        <taxon>Gunneridae</taxon>
        <taxon>Pentapetalae</taxon>
        <taxon>rosids</taxon>
        <taxon>fabids</taxon>
        <taxon>Fabales</taxon>
        <taxon>Fabaceae</taxon>
        <taxon>Caesalpinioideae</taxon>
        <taxon>mimosoid clade</taxon>
        <taxon>Acacieae</taxon>
        <taxon>Acacia</taxon>
    </lineage>
</organism>
<feature type="domain" description="Dof-type" evidence="11">
    <location>
        <begin position="54"/>
        <end position="108"/>
    </location>
</feature>
<accession>A0AAE1KEL7</accession>
<evidence type="ECO:0000256" key="9">
    <source>
        <dbReference type="RuleBase" id="RU369094"/>
    </source>
</evidence>
<protein>
    <recommendedName>
        <fullName evidence="9">Dof zinc finger protein</fullName>
    </recommendedName>
</protein>
<keyword evidence="4 9" id="KW-0805">Transcription regulation</keyword>
<keyword evidence="6 9" id="KW-0804">Transcription</keyword>
<feature type="compositionally biased region" description="Low complexity" evidence="10">
    <location>
        <begin position="113"/>
        <end position="140"/>
    </location>
</feature>
<dbReference type="InterPro" id="IPR045174">
    <property type="entry name" value="Dof"/>
</dbReference>
<dbReference type="PANTHER" id="PTHR31992">
    <property type="entry name" value="DOF ZINC FINGER PROTEIN DOF1.4-RELATED"/>
    <property type="match status" value="1"/>
</dbReference>
<evidence type="ECO:0000256" key="10">
    <source>
        <dbReference type="SAM" id="MobiDB-lite"/>
    </source>
</evidence>
<reference evidence="12" key="1">
    <citation type="submission" date="2023-10" db="EMBL/GenBank/DDBJ databases">
        <title>Chromosome-level genome of the transformable northern wattle, Acacia crassicarpa.</title>
        <authorList>
            <person name="Massaro I."/>
            <person name="Sinha N.R."/>
            <person name="Poethig S."/>
            <person name="Leichty A.R."/>
        </authorList>
    </citation>
    <scope>NUCLEOTIDE SEQUENCE</scope>
    <source>
        <strain evidence="12">Acra3RX</strain>
        <tissue evidence="12">Leaf</tissue>
    </source>
</reference>
<dbReference type="InterPro" id="IPR003851">
    <property type="entry name" value="Znf_Dof"/>
</dbReference>
<dbReference type="EMBL" id="JAWXYG010000005">
    <property type="protein sequence ID" value="KAK4271580.1"/>
    <property type="molecule type" value="Genomic_DNA"/>
</dbReference>
<evidence type="ECO:0000256" key="6">
    <source>
        <dbReference type="ARBA" id="ARBA00023163"/>
    </source>
</evidence>
<dbReference type="Proteomes" id="UP001293593">
    <property type="component" value="Unassembled WGS sequence"/>
</dbReference>
<comment type="subcellular location">
    <subcellularLocation>
        <location evidence="8 9">Nucleus</location>
    </subcellularLocation>
</comment>
<keyword evidence="5 8" id="KW-0238">DNA-binding</keyword>
<feature type="region of interest" description="Disordered" evidence="10">
    <location>
        <begin position="95"/>
        <end position="151"/>
    </location>
</feature>
<comment type="caution">
    <text evidence="12">The sequence shown here is derived from an EMBL/GenBank/DDBJ whole genome shotgun (WGS) entry which is preliminary data.</text>
</comment>
<evidence type="ECO:0000259" key="11">
    <source>
        <dbReference type="PROSITE" id="PS50884"/>
    </source>
</evidence>
<keyword evidence="2 8" id="KW-0863">Zinc-finger</keyword>
<dbReference type="GO" id="GO:0003700">
    <property type="term" value="F:DNA-binding transcription factor activity"/>
    <property type="evidence" value="ECO:0007669"/>
    <property type="project" value="UniProtKB-UniRule"/>
</dbReference>
<evidence type="ECO:0000256" key="4">
    <source>
        <dbReference type="ARBA" id="ARBA00023015"/>
    </source>
</evidence>
<feature type="region of interest" description="Disordered" evidence="10">
    <location>
        <begin position="29"/>
        <end position="53"/>
    </location>
</feature>
<comment type="function">
    <text evidence="9">Transcription factor that binds specifically to a 5'-AA[AG]G-3' consensus core sequence.</text>
</comment>
<evidence type="ECO:0000256" key="7">
    <source>
        <dbReference type="ARBA" id="ARBA00023242"/>
    </source>
</evidence>
<evidence type="ECO:0000256" key="2">
    <source>
        <dbReference type="ARBA" id="ARBA00022771"/>
    </source>
</evidence>
<dbReference type="PANTHER" id="PTHR31992:SF141">
    <property type="entry name" value="DOF ZINC FINGER PROTEIN DOF1.4"/>
    <property type="match status" value="1"/>
</dbReference>
<gene>
    <name evidence="12" type="ORF">QN277_020254</name>
</gene>
<evidence type="ECO:0000256" key="3">
    <source>
        <dbReference type="ARBA" id="ARBA00022833"/>
    </source>
</evidence>
<evidence type="ECO:0000256" key="1">
    <source>
        <dbReference type="ARBA" id="ARBA00022723"/>
    </source>
</evidence>
<evidence type="ECO:0000313" key="13">
    <source>
        <dbReference type="Proteomes" id="UP001293593"/>
    </source>
</evidence>